<keyword evidence="5" id="KW-1185">Reference proteome</keyword>
<dbReference type="PANTHER" id="PTHR42798:SF2">
    <property type="entry name" value="ABC TRANSPORTER ATP-BINDING PROTEIN MG467-RELATED"/>
    <property type="match status" value="1"/>
</dbReference>
<gene>
    <name evidence="4" type="primary">ybbA</name>
    <name evidence="4" type="ordered locus">HH_1001</name>
</gene>
<proteinExistence type="predicted"/>
<dbReference type="Proteomes" id="UP000002495">
    <property type="component" value="Chromosome"/>
</dbReference>
<reference evidence="4 5" key="1">
    <citation type="journal article" date="2003" name="Proc. Natl. Acad. Sci. U.S.A.">
        <title>The complete genome sequence of the carcinogenic bacterium Helicobacter hepaticus.</title>
        <authorList>
            <person name="Suerbaum S."/>
            <person name="Josenhans C."/>
            <person name="Sterzenbach T."/>
            <person name="Drescher B."/>
            <person name="Brandt P."/>
            <person name="Bell M."/>
            <person name="Droege M."/>
            <person name="Fartmann B."/>
            <person name="Fischer H.-P."/>
            <person name="Ge Z."/>
            <person name="Hoerster A."/>
            <person name="Holland R."/>
            <person name="Klein K."/>
            <person name="Koenig J."/>
            <person name="Macko L."/>
            <person name="Mendz G.L."/>
            <person name="Nyakatura G."/>
            <person name="Schauer D.B."/>
            <person name="Shen Z."/>
            <person name="Weber J."/>
            <person name="Frosch M."/>
            <person name="Fox J.G."/>
        </authorList>
    </citation>
    <scope>NUCLEOTIDE SEQUENCE [LARGE SCALE GENOMIC DNA]</scope>
    <source>
        <strain evidence="5">ATCC 51449 / 3B1</strain>
    </source>
</reference>
<dbReference type="InterPro" id="IPR003439">
    <property type="entry name" value="ABC_transporter-like_ATP-bd"/>
</dbReference>
<dbReference type="InterPro" id="IPR027417">
    <property type="entry name" value="P-loop_NTPase"/>
</dbReference>
<evidence type="ECO:0000256" key="2">
    <source>
        <dbReference type="ARBA" id="ARBA00022840"/>
    </source>
</evidence>
<dbReference type="SUPFAM" id="SSF52540">
    <property type="entry name" value="P-loop containing nucleoside triphosphate hydrolases"/>
    <property type="match status" value="1"/>
</dbReference>
<evidence type="ECO:0000256" key="1">
    <source>
        <dbReference type="ARBA" id="ARBA00022741"/>
    </source>
</evidence>
<feature type="domain" description="ABC transporter" evidence="3">
    <location>
        <begin position="13"/>
        <end position="229"/>
    </location>
</feature>
<dbReference type="EMBL" id="AE017125">
    <property type="protein sequence ID" value="AAP77598.1"/>
    <property type="molecule type" value="Genomic_DNA"/>
</dbReference>
<keyword evidence="1" id="KW-0547">Nucleotide-binding</keyword>
<protein>
    <submittedName>
        <fullName evidence="4">ABC transporter</fullName>
    </submittedName>
</protein>
<dbReference type="Pfam" id="PF00005">
    <property type="entry name" value="ABC_tran"/>
    <property type="match status" value="1"/>
</dbReference>
<dbReference type="GO" id="GO:0005524">
    <property type="term" value="F:ATP binding"/>
    <property type="evidence" value="ECO:0007669"/>
    <property type="project" value="UniProtKB-KW"/>
</dbReference>
<dbReference type="STRING" id="235279.HH_1001"/>
<name>Q7VHG6_HELHP</name>
<dbReference type="eggNOG" id="COG1136">
    <property type="taxonomic scope" value="Bacteria"/>
</dbReference>
<dbReference type="PANTHER" id="PTHR42798">
    <property type="entry name" value="LIPOPROTEIN-RELEASING SYSTEM ATP-BINDING PROTEIN LOLD"/>
    <property type="match status" value="1"/>
</dbReference>
<dbReference type="HOGENOM" id="CLU_000604_1_22_7"/>
<dbReference type="SMART" id="SM00382">
    <property type="entry name" value="AAA"/>
    <property type="match status" value="1"/>
</dbReference>
<dbReference type="InterPro" id="IPR017871">
    <property type="entry name" value="ABC_transporter-like_CS"/>
</dbReference>
<dbReference type="Gene3D" id="3.40.50.300">
    <property type="entry name" value="P-loop containing nucleotide triphosphate hydrolases"/>
    <property type="match status" value="1"/>
</dbReference>
<dbReference type="KEGG" id="hhe:HH_1001"/>
<evidence type="ECO:0000313" key="5">
    <source>
        <dbReference type="Proteomes" id="UP000002495"/>
    </source>
</evidence>
<organism evidence="4 5">
    <name type="scientific">Helicobacter hepaticus (strain ATCC 51449 / 3B1)</name>
    <dbReference type="NCBI Taxonomy" id="235279"/>
    <lineage>
        <taxon>Bacteria</taxon>
        <taxon>Pseudomonadati</taxon>
        <taxon>Campylobacterota</taxon>
        <taxon>Epsilonproteobacteria</taxon>
        <taxon>Campylobacterales</taxon>
        <taxon>Helicobacteraceae</taxon>
        <taxon>Helicobacter</taxon>
    </lineage>
</organism>
<evidence type="ECO:0000259" key="3">
    <source>
        <dbReference type="PROSITE" id="PS50893"/>
    </source>
</evidence>
<dbReference type="InterPro" id="IPR003593">
    <property type="entry name" value="AAA+_ATPase"/>
</dbReference>
<dbReference type="PROSITE" id="PS00211">
    <property type="entry name" value="ABC_TRANSPORTER_1"/>
    <property type="match status" value="1"/>
</dbReference>
<dbReference type="GO" id="GO:0016887">
    <property type="term" value="F:ATP hydrolysis activity"/>
    <property type="evidence" value="ECO:0007669"/>
    <property type="project" value="InterPro"/>
</dbReference>
<sequence>MIKYPQCYIYKRITMNPLLDAHNLTHHFETLLYENLSLSVNEGESIAILGVSGSGKSTILNNLSTLLPPKKGRVSLLGINDIYALSAKEQLSLRRLQLGIVFQAHYLFRGFSGIENLKVASILSGESIDKEILESFDIAKVVHQPIGQLSGGQQQRLSIARVLTKKPKIIFADEPTGNLDKQTATRVMEIMFEYIRTHKGALVLATHDQDIAQSCDRIYHLYDRALHRVK</sequence>
<evidence type="ECO:0000313" key="4">
    <source>
        <dbReference type="EMBL" id="AAP77598.1"/>
    </source>
</evidence>
<dbReference type="PROSITE" id="PS50893">
    <property type="entry name" value="ABC_TRANSPORTER_2"/>
    <property type="match status" value="1"/>
</dbReference>
<keyword evidence="2" id="KW-0067">ATP-binding</keyword>
<dbReference type="AlphaFoldDB" id="Q7VHG6"/>
<accession>Q7VHG6</accession>